<dbReference type="eggNOG" id="KOG2218">
    <property type="taxonomic scope" value="Eukaryota"/>
</dbReference>
<dbReference type="PANTHER" id="PTHR13520:SF0">
    <property type="entry name" value="RAD50-INTERACTING PROTEIN 1"/>
    <property type="match status" value="1"/>
</dbReference>
<dbReference type="InterPro" id="IPR042042">
    <property type="entry name" value="Tip20p_domB"/>
</dbReference>
<accession>A0A177A6J5</accession>
<feature type="coiled-coil region" evidence="1">
    <location>
        <begin position="46"/>
        <end position="73"/>
    </location>
</feature>
<proteinExistence type="predicted"/>
<reference evidence="2" key="1">
    <citation type="submission" date="2016-03" db="EMBL/GenBank/DDBJ databases">
        <title>Updated assembly of Pseudogymnoascus destructans, the fungus causing white-nose syndrome of bats.</title>
        <authorList>
            <person name="Palmer J.M."/>
            <person name="Drees K.P."/>
            <person name="Foster J.T."/>
            <person name="Lindner D.L."/>
        </authorList>
    </citation>
    <scope>NUCLEOTIDE SEQUENCE [LARGE SCALE GENOMIC DNA]</scope>
    <source>
        <strain evidence="2">20631-21</strain>
    </source>
</reference>
<dbReference type="Gene3D" id="1.20.58.670">
    <property type="entry name" value="Dsl1p vesicle tethering complex, Tip20p subunit, domain D"/>
    <property type="match status" value="1"/>
</dbReference>
<dbReference type="PANTHER" id="PTHR13520">
    <property type="entry name" value="RAD50-INTERACTING PROTEIN 1 RINT-1"/>
    <property type="match status" value="1"/>
</dbReference>
<dbReference type="AlphaFoldDB" id="A0A177A6J5"/>
<dbReference type="GO" id="GO:0006890">
    <property type="term" value="P:retrograde vesicle-mediated transport, Golgi to endoplasmic reticulum"/>
    <property type="evidence" value="ECO:0007669"/>
    <property type="project" value="InterPro"/>
</dbReference>
<sequence length="799" mass="89968">MASASVARKERNPIAVVRNSSNISEGEHDIRLDDYLNDKLQTAADFQNLDSLIANVEEQRVQLLSQLQDARCKLAKSNEADASHSDTLLQRTKAFQDIQSGIDNRLTIVTASDAPDEAVQRFKAPIEKLRRLDLAYYYVEMLQEVDSLANEARSFLPEHPKEALKPYARLKELYILLRRLQTPADDAAGHLVTHVEKRANILWSEMKQVMVDNFEGVLKKTDWPTASEAPTEAWTASFQRLLELQTPEILNAPARQPMILLPMACLTKPFVQQFRYHFMGTKASNTKLHPAYFLQWVVELIESREDYLIDNVGPILMSHFGSTMTMNRSYNDPVAAFITALLPVVRERVNTLLVSIANEPSVLSSLMVSLMKFDEDIRLKFSYDGGNSKKGWKGLTREVLDKWFLRWLEVEKDFAVMRYKSIIESNDNSRIDYDSTGPNTTKATYGASKVMDLLGNVTKQYQGLPKFSFQMRFVIDIQIRILDEYHGLLKDSLDAYIAITSTVGRALHGVTKEQQAQMEGTGGLESLCKVHGSSDLVINTLNDWSNDLFFLGLWIELQERAKKRSMGDNLAEAMSYEVVKNSTSVSVGSDGDGAVFDETVSAYTKQRDHAQLLMTESIKHSLPTTLRAYTNKPNWLAVDISEDGVQAPMNITAEFEALLQTLERDMSFLHNALATATLRGIFGEVFEFLGESLWRDVLMREKFTRNGAAQFYRDLSATWSLIDNYITDGSSSDLGMPKLREAATLLNLPEKAQDGLMSFTDASDRAFASNAGATGVLEELQLKNLTHNEVRLVLGRRQG</sequence>
<dbReference type="Gene3D" id="1.20.58.1420">
    <property type="entry name" value="Dsl1p vesicle tethering complex, Tip20p subunit, domain B"/>
    <property type="match status" value="1"/>
</dbReference>
<name>A0A177A6J5_9PEZI</name>
<dbReference type="RefSeq" id="XP_024322580.1">
    <property type="nucleotide sequence ID" value="XM_024468213.1"/>
</dbReference>
<dbReference type="PROSITE" id="PS51386">
    <property type="entry name" value="RINT1_TIP20"/>
    <property type="match status" value="1"/>
</dbReference>
<dbReference type="VEuPathDB" id="FungiDB:GMDG_04670"/>
<gene>
    <name evidence="2" type="ORF">VC83_04584</name>
</gene>
<protein>
    <recommendedName>
        <fullName evidence="3">RAD50-interacting protein 1</fullName>
    </recommendedName>
</protein>
<dbReference type="EMBL" id="KV441400">
    <property type="protein sequence ID" value="OAF57290.1"/>
    <property type="molecule type" value="Genomic_DNA"/>
</dbReference>
<dbReference type="Pfam" id="PF04437">
    <property type="entry name" value="RINT1_TIP1"/>
    <property type="match status" value="1"/>
</dbReference>
<dbReference type="GeneID" id="36287655"/>
<keyword evidence="1" id="KW-0175">Coiled coil</keyword>
<organism evidence="2">
    <name type="scientific">Pseudogymnoascus destructans</name>
    <dbReference type="NCBI Taxonomy" id="655981"/>
    <lineage>
        <taxon>Eukaryota</taxon>
        <taxon>Fungi</taxon>
        <taxon>Dikarya</taxon>
        <taxon>Ascomycota</taxon>
        <taxon>Pezizomycotina</taxon>
        <taxon>Leotiomycetes</taxon>
        <taxon>Thelebolales</taxon>
        <taxon>Thelebolaceae</taxon>
        <taxon>Pseudogymnoascus</taxon>
    </lineage>
</organism>
<evidence type="ECO:0000313" key="2">
    <source>
        <dbReference type="EMBL" id="OAF57290.1"/>
    </source>
</evidence>
<evidence type="ECO:0000256" key="1">
    <source>
        <dbReference type="SAM" id="Coils"/>
    </source>
</evidence>
<dbReference type="InterPro" id="IPR007528">
    <property type="entry name" value="RINT1_Tip20"/>
</dbReference>
<dbReference type="InterPro" id="IPR042044">
    <property type="entry name" value="EXOC6PINT-1/Sec15/Tip20_C_dom2"/>
</dbReference>
<dbReference type="Proteomes" id="UP000077154">
    <property type="component" value="Unassembled WGS sequence"/>
</dbReference>
<dbReference type="OrthoDB" id="2189254at2759"/>
<dbReference type="GO" id="GO:0070939">
    <property type="term" value="C:Dsl1/NZR complex"/>
    <property type="evidence" value="ECO:0007669"/>
    <property type="project" value="InterPro"/>
</dbReference>
<dbReference type="GO" id="GO:0060628">
    <property type="term" value="P:regulation of ER to Golgi vesicle-mediated transport"/>
    <property type="evidence" value="ECO:0007669"/>
    <property type="project" value="TreeGrafter"/>
</dbReference>
<evidence type="ECO:0008006" key="3">
    <source>
        <dbReference type="Google" id="ProtNLM"/>
    </source>
</evidence>
<dbReference type="GO" id="GO:0006888">
    <property type="term" value="P:endoplasmic reticulum to Golgi vesicle-mediated transport"/>
    <property type="evidence" value="ECO:0007669"/>
    <property type="project" value="InterPro"/>
</dbReference>